<evidence type="ECO:0000313" key="2">
    <source>
        <dbReference type="Proteomes" id="UP000076722"/>
    </source>
</evidence>
<name>A0A164V7V3_9AGAM</name>
<keyword evidence="2" id="KW-1185">Reference proteome</keyword>
<organism evidence="1 2">
    <name type="scientific">Sistotremastrum niveocremeum HHB9708</name>
    <dbReference type="NCBI Taxonomy" id="1314777"/>
    <lineage>
        <taxon>Eukaryota</taxon>
        <taxon>Fungi</taxon>
        <taxon>Dikarya</taxon>
        <taxon>Basidiomycota</taxon>
        <taxon>Agaricomycotina</taxon>
        <taxon>Agaricomycetes</taxon>
        <taxon>Sistotremastrales</taxon>
        <taxon>Sistotremastraceae</taxon>
        <taxon>Sertulicium</taxon>
        <taxon>Sertulicium niveocremeum</taxon>
    </lineage>
</organism>
<protein>
    <submittedName>
        <fullName evidence="1">Uncharacterized protein</fullName>
    </submittedName>
</protein>
<dbReference type="Proteomes" id="UP000076722">
    <property type="component" value="Unassembled WGS sequence"/>
</dbReference>
<evidence type="ECO:0000313" key="1">
    <source>
        <dbReference type="EMBL" id="KZS93902.1"/>
    </source>
</evidence>
<gene>
    <name evidence="1" type="ORF">SISNIDRAFT_484870</name>
</gene>
<dbReference type="EMBL" id="KV419405">
    <property type="protein sequence ID" value="KZS93902.1"/>
    <property type="molecule type" value="Genomic_DNA"/>
</dbReference>
<reference evidence="1 2" key="1">
    <citation type="journal article" date="2016" name="Mol. Biol. Evol.">
        <title>Comparative Genomics of Early-Diverging Mushroom-Forming Fungi Provides Insights into the Origins of Lignocellulose Decay Capabilities.</title>
        <authorList>
            <person name="Nagy L.G."/>
            <person name="Riley R."/>
            <person name="Tritt A."/>
            <person name="Adam C."/>
            <person name="Daum C."/>
            <person name="Floudas D."/>
            <person name="Sun H."/>
            <person name="Yadav J.S."/>
            <person name="Pangilinan J."/>
            <person name="Larsson K.H."/>
            <person name="Matsuura K."/>
            <person name="Barry K."/>
            <person name="Labutti K."/>
            <person name="Kuo R."/>
            <person name="Ohm R.A."/>
            <person name="Bhattacharya S.S."/>
            <person name="Shirouzu T."/>
            <person name="Yoshinaga Y."/>
            <person name="Martin F.M."/>
            <person name="Grigoriev I.V."/>
            <person name="Hibbett D.S."/>
        </authorList>
    </citation>
    <scope>NUCLEOTIDE SEQUENCE [LARGE SCALE GENOMIC DNA]</scope>
    <source>
        <strain evidence="1 2">HHB9708</strain>
    </source>
</reference>
<sequence length="96" mass="11194">MRAEINFKLGRIWSELVKPQPEYRTNIQGGYKEDYLKELCSQEDTIHSVILGILVDPFEELPVHVWNACAVACASQEIFWQMWFQDALYLAFLANL</sequence>
<proteinExistence type="predicted"/>
<accession>A0A164V7V3</accession>
<dbReference type="AlphaFoldDB" id="A0A164V7V3"/>